<feature type="compositionally biased region" description="Basic and acidic residues" evidence="1">
    <location>
        <begin position="226"/>
        <end position="257"/>
    </location>
</feature>
<dbReference type="PANTHER" id="PTHR28072">
    <property type="entry name" value="CRUCIFORM CUTTING ENDONUCLEASE 1, MITOCHONDRIAL-RELATED"/>
    <property type="match status" value="1"/>
</dbReference>
<feature type="compositionally biased region" description="Basic and acidic residues" evidence="1">
    <location>
        <begin position="409"/>
        <end position="421"/>
    </location>
</feature>
<reference evidence="2" key="1">
    <citation type="submission" date="2020-05" db="EMBL/GenBank/DDBJ databases">
        <title>Phylogenomic resolution of chytrid fungi.</title>
        <authorList>
            <person name="Stajich J.E."/>
            <person name="Amses K."/>
            <person name="Simmons R."/>
            <person name="Seto K."/>
            <person name="Myers J."/>
            <person name="Bonds A."/>
            <person name="Quandt C.A."/>
            <person name="Barry K."/>
            <person name="Liu P."/>
            <person name="Grigoriev I."/>
            <person name="Longcore J.E."/>
            <person name="James T.Y."/>
        </authorList>
    </citation>
    <scope>NUCLEOTIDE SEQUENCE</scope>
    <source>
        <strain evidence="2">JEL0318</strain>
    </source>
</reference>
<dbReference type="GO" id="GO:0003676">
    <property type="term" value="F:nucleic acid binding"/>
    <property type="evidence" value="ECO:0007669"/>
    <property type="project" value="InterPro"/>
</dbReference>
<dbReference type="InterPro" id="IPR039197">
    <property type="entry name" value="Mrs1/Cce1"/>
</dbReference>
<sequence length="724" mass="81690">MSRKTGETSKSALPCVSLSAKTTNLPLDPSLPRVGRGGARWVQPYKSELFPLYRYRNSEMASASSESLYQKFLKYKSQQDFVGMHLVRKLLCKGTTDPRRFANYKDGKYHVRTGSNGWSDLPKREVKDDERAESTRIFGAVLRDVTKDDVYAKMLSEYGASCRQGLEDGEEEVMDASQDSVIVKEKRVMKVEKKDRRRETRESTKEEKHEEPAKAEWASAVDDDASEKSECKRVDQNREQPVEDSKVGSSESERISEVSEDATTEVPKRKIRNRSQKQINEDQSDQSVSDPSVSSPGGNGSEDDFVEKLQLKFLSLSDEKLEAAENASGLESFGDREERAGRLAAFFGIGTTKDIDSTRKRNKRPTSAKKAIQVAPADQTTEEALRELNDTSIDQPAAPKKKKGGRPKKVVDPALEREPVKKPRQSKYLPDSDRAIDLSDVNEESTVVSIDDADVTLTSIDPDKMERYLQRLSSQTRESLDFHALRFGISPASYTKPDLISAISAHITRTLLSPPPKSILAIDCGLKSIAVARITGGPIPHIVQWQLINPDVPPEYDPRIYAEKCRKILDGNVFNMHSDVVVVERNYWGRSSNGRIVDKILQLRCVETLLVGMIAERGSYINVQVESLLPSMVSYRFGMRKRAEAVRAMKGLPPKYDQVEKKRIAVEIVRKWLDERRVVGCSDRTRELFGMTRKKDDLADALLMAVAWNDWWRAARMEGRRFLA</sequence>
<dbReference type="InterPro" id="IPR012337">
    <property type="entry name" value="RNaseH-like_sf"/>
</dbReference>
<organism evidence="2 3">
    <name type="scientific">Rhizophlyctis rosea</name>
    <dbReference type="NCBI Taxonomy" id="64517"/>
    <lineage>
        <taxon>Eukaryota</taxon>
        <taxon>Fungi</taxon>
        <taxon>Fungi incertae sedis</taxon>
        <taxon>Chytridiomycota</taxon>
        <taxon>Chytridiomycota incertae sedis</taxon>
        <taxon>Chytridiomycetes</taxon>
        <taxon>Rhizophlyctidales</taxon>
        <taxon>Rhizophlyctidaceae</taxon>
        <taxon>Rhizophlyctis</taxon>
    </lineage>
</organism>
<feature type="compositionally biased region" description="Basic residues" evidence="1">
    <location>
        <begin position="399"/>
        <end position="408"/>
    </location>
</feature>
<dbReference type="Proteomes" id="UP001212841">
    <property type="component" value="Unassembled WGS sequence"/>
</dbReference>
<dbReference type="Pfam" id="PF14328">
    <property type="entry name" value="DUF4385"/>
    <property type="match status" value="1"/>
</dbReference>
<dbReference type="EMBL" id="JADGJD010000577">
    <property type="protein sequence ID" value="KAJ3049920.1"/>
    <property type="molecule type" value="Genomic_DNA"/>
</dbReference>
<dbReference type="Gene3D" id="3.30.420.10">
    <property type="entry name" value="Ribonuclease H-like superfamily/Ribonuclease H"/>
    <property type="match status" value="1"/>
</dbReference>
<gene>
    <name evidence="2" type="ORF">HK097_009094</name>
</gene>
<dbReference type="PANTHER" id="PTHR28072:SF1">
    <property type="entry name" value="CRUCIFORM CUTTING ENDONUCLEASE 1, MITOCHONDRIAL-RELATED"/>
    <property type="match status" value="1"/>
</dbReference>
<accession>A0AAD5X1B1</accession>
<feature type="region of interest" description="Disordered" evidence="1">
    <location>
        <begin position="192"/>
        <end position="306"/>
    </location>
</feature>
<dbReference type="AlphaFoldDB" id="A0AAD5X1B1"/>
<evidence type="ECO:0000313" key="3">
    <source>
        <dbReference type="Proteomes" id="UP001212841"/>
    </source>
</evidence>
<dbReference type="InterPro" id="IPR036397">
    <property type="entry name" value="RNaseH_sf"/>
</dbReference>
<proteinExistence type="predicted"/>
<protein>
    <submittedName>
        <fullName evidence="2">Uncharacterized protein</fullName>
    </submittedName>
</protein>
<keyword evidence="3" id="KW-1185">Reference proteome</keyword>
<feature type="region of interest" description="Disordered" evidence="1">
    <location>
        <begin position="345"/>
        <end position="436"/>
    </location>
</feature>
<dbReference type="InterPro" id="IPR025494">
    <property type="entry name" value="DUF4385"/>
</dbReference>
<feature type="compositionally biased region" description="Basic and acidic residues" evidence="1">
    <location>
        <begin position="192"/>
        <end position="214"/>
    </location>
</feature>
<evidence type="ECO:0000256" key="1">
    <source>
        <dbReference type="SAM" id="MobiDB-lite"/>
    </source>
</evidence>
<name>A0AAD5X1B1_9FUNG</name>
<dbReference type="SUPFAM" id="SSF53098">
    <property type="entry name" value="Ribonuclease H-like"/>
    <property type="match status" value="1"/>
</dbReference>
<feature type="compositionally biased region" description="Low complexity" evidence="1">
    <location>
        <begin position="285"/>
        <end position="296"/>
    </location>
</feature>
<comment type="caution">
    <text evidence="2">The sequence shown here is derived from an EMBL/GenBank/DDBJ whole genome shotgun (WGS) entry which is preliminary data.</text>
</comment>
<evidence type="ECO:0000313" key="2">
    <source>
        <dbReference type="EMBL" id="KAJ3049920.1"/>
    </source>
</evidence>